<comment type="caution">
    <text evidence="2">The sequence shown here is derived from an EMBL/GenBank/DDBJ whole genome shotgun (WGS) entry which is preliminary data.</text>
</comment>
<keyword evidence="1" id="KW-0472">Membrane</keyword>
<keyword evidence="1" id="KW-0812">Transmembrane</keyword>
<proteinExistence type="predicted"/>
<evidence type="ECO:0000313" key="2">
    <source>
        <dbReference type="EMBL" id="KAG1571127.1"/>
    </source>
</evidence>
<feature type="transmembrane region" description="Helical" evidence="1">
    <location>
        <begin position="49"/>
        <end position="73"/>
    </location>
</feature>
<evidence type="ECO:0000313" key="3">
    <source>
        <dbReference type="Proteomes" id="UP000740926"/>
    </source>
</evidence>
<accession>A0A9P6Z5E7</accession>
<dbReference type="Proteomes" id="UP000740926">
    <property type="component" value="Unassembled WGS sequence"/>
</dbReference>
<keyword evidence="1" id="KW-1133">Transmembrane helix</keyword>
<gene>
    <name evidence="2" type="ORF">G6F50_004879</name>
</gene>
<reference evidence="2 3" key="1">
    <citation type="journal article" date="2020" name="Microb. Genom.">
        <title>Genetic diversity of clinical and environmental Mucorales isolates obtained from an investigation of mucormycosis cases among solid organ transplant recipients.</title>
        <authorList>
            <person name="Nguyen M.H."/>
            <person name="Kaul D."/>
            <person name="Muto C."/>
            <person name="Cheng S.J."/>
            <person name="Richter R.A."/>
            <person name="Bruno V.M."/>
            <person name="Liu G."/>
            <person name="Beyhan S."/>
            <person name="Sundermann A.J."/>
            <person name="Mounaud S."/>
            <person name="Pasculle A.W."/>
            <person name="Nierman W.C."/>
            <person name="Driscoll E."/>
            <person name="Cumbie R."/>
            <person name="Clancy C.J."/>
            <person name="Dupont C.L."/>
        </authorList>
    </citation>
    <scope>NUCLEOTIDE SEQUENCE [LARGE SCALE GENOMIC DNA]</scope>
    <source>
        <strain evidence="2 3">GL24</strain>
    </source>
</reference>
<protein>
    <submittedName>
        <fullName evidence="2">Uncharacterized protein</fullName>
    </submittedName>
</protein>
<sequence length="284" mass="32381">MSGILTKTMARRLYPTRTYGNYFTLISTPSPTENMCMTMKNWERQIHHGLPVILAFAILGMLALAGGLGYLTYRLYHQKKRSLSHRKDAEKTSSGLPTIVPWLAISSPASFSPTDTPRIHANQSLQPHTDHLSPTFMPIHTSLNLVPRSEILNDPARRRGVDEVDLWEKKQNEQEPHRRPAAFWRFPLTRAYPDSPESIKIHSNSPTSTLTMQGTSMSQMNRSESEIITKHDTHPILIPHHHKHDIPNIPSSSRDIRLVRQVLQESKIRNSSSDWLHFSGSKSF</sequence>
<organism evidence="2 3">
    <name type="scientific">Rhizopus delemar</name>
    <dbReference type="NCBI Taxonomy" id="936053"/>
    <lineage>
        <taxon>Eukaryota</taxon>
        <taxon>Fungi</taxon>
        <taxon>Fungi incertae sedis</taxon>
        <taxon>Mucoromycota</taxon>
        <taxon>Mucoromycotina</taxon>
        <taxon>Mucoromycetes</taxon>
        <taxon>Mucorales</taxon>
        <taxon>Mucorineae</taxon>
        <taxon>Rhizopodaceae</taxon>
        <taxon>Rhizopus</taxon>
    </lineage>
</organism>
<name>A0A9P6Z5E7_9FUNG</name>
<dbReference type="AlphaFoldDB" id="A0A9P6Z5E7"/>
<keyword evidence="3" id="KW-1185">Reference proteome</keyword>
<dbReference type="EMBL" id="JAANIU010000612">
    <property type="protein sequence ID" value="KAG1571127.1"/>
    <property type="molecule type" value="Genomic_DNA"/>
</dbReference>
<evidence type="ECO:0000256" key="1">
    <source>
        <dbReference type="SAM" id="Phobius"/>
    </source>
</evidence>